<evidence type="ECO:0000313" key="1">
    <source>
        <dbReference type="EMBL" id="SDE27514.1"/>
    </source>
</evidence>
<dbReference type="EMBL" id="FNAU01000005">
    <property type="protein sequence ID" value="SDE27514.1"/>
    <property type="molecule type" value="Genomic_DNA"/>
</dbReference>
<dbReference type="Proteomes" id="UP000182744">
    <property type="component" value="Unassembled WGS sequence"/>
</dbReference>
<evidence type="ECO:0000313" key="4">
    <source>
        <dbReference type="Proteomes" id="UP000269974"/>
    </source>
</evidence>
<dbReference type="EMBL" id="UYIO01000001">
    <property type="protein sequence ID" value="VDG76605.1"/>
    <property type="molecule type" value="Genomic_DNA"/>
</dbReference>
<proteinExistence type="predicted"/>
<reference evidence="2 4" key="3">
    <citation type="submission" date="2018-11" db="EMBL/GenBank/DDBJ databases">
        <authorList>
            <consortium name="Pathogen Informatics"/>
        </authorList>
    </citation>
    <scope>NUCLEOTIDE SEQUENCE [LARGE SCALE GENOMIC DNA]</scope>
    <source>
        <strain evidence="2 4">NCTC10327</strain>
    </source>
</reference>
<keyword evidence="3" id="KW-1185">Reference proteome</keyword>
<sequence length="47" mass="5088">MLAFLFVFAHLAAPTSHTFVFLASTLHCSCPYLAPCNTGIAPSQFSR</sequence>
<name>A0A1G7BKA1_9ACTO</name>
<reference evidence="1" key="2">
    <citation type="submission" date="2016-10" db="EMBL/GenBank/DDBJ databases">
        <authorList>
            <person name="de Groot N.N."/>
        </authorList>
    </citation>
    <scope>NUCLEOTIDE SEQUENCE [LARGE SCALE GENOMIC DNA]</scope>
    <source>
        <strain evidence="1">DSM 20639</strain>
    </source>
</reference>
<dbReference type="AlphaFoldDB" id="A0A1G7BKA1"/>
<protein>
    <submittedName>
        <fullName evidence="1">Uncharacterized protein</fullName>
    </submittedName>
</protein>
<reference evidence="3" key="1">
    <citation type="submission" date="2016-10" db="EMBL/GenBank/DDBJ databases">
        <authorList>
            <person name="Varghese N."/>
        </authorList>
    </citation>
    <scope>NUCLEOTIDE SEQUENCE [LARGE SCALE GENOMIC DNA]</scope>
    <source>
        <strain evidence="3">DSM 20639</strain>
    </source>
</reference>
<accession>A0A1G7BKA1</accession>
<dbReference type="Proteomes" id="UP000269974">
    <property type="component" value="Unassembled WGS sequence"/>
</dbReference>
<evidence type="ECO:0000313" key="2">
    <source>
        <dbReference type="EMBL" id="VDG76605.1"/>
    </source>
</evidence>
<organism evidence="1 3">
    <name type="scientific">Actinobaculum suis</name>
    <dbReference type="NCBI Taxonomy" id="1657"/>
    <lineage>
        <taxon>Bacteria</taxon>
        <taxon>Bacillati</taxon>
        <taxon>Actinomycetota</taxon>
        <taxon>Actinomycetes</taxon>
        <taxon>Actinomycetales</taxon>
        <taxon>Actinomycetaceae</taxon>
        <taxon>Actinobaculum</taxon>
    </lineage>
</organism>
<evidence type="ECO:0000313" key="3">
    <source>
        <dbReference type="Proteomes" id="UP000182744"/>
    </source>
</evidence>
<gene>
    <name evidence="2" type="ORF">NCTC10327_01247</name>
    <name evidence="1" type="ORF">SAMN05421878_10541</name>
</gene>